<accession>A0A7I8DQL2</accession>
<evidence type="ECO:0000313" key="1">
    <source>
        <dbReference type="EMBL" id="BCJ99604.1"/>
    </source>
</evidence>
<proteinExistence type="predicted"/>
<reference evidence="1 2" key="1">
    <citation type="submission" date="2020-08" db="EMBL/GenBank/DDBJ databases">
        <title>Draft genome sequencing of an Anaerocolumna strain isolated from anoxic soil subjected to BSD treatment.</title>
        <authorList>
            <person name="Uek A."/>
            <person name="Tonouchi A."/>
        </authorList>
    </citation>
    <scope>NUCLEOTIDE SEQUENCE [LARGE SCALE GENOMIC DNA]</scope>
    <source>
        <strain evidence="1 2">CTTW</strain>
    </source>
</reference>
<name>A0A7I8DQL2_9FIRM</name>
<dbReference type="Proteomes" id="UP000515703">
    <property type="component" value="Chromosome"/>
</dbReference>
<dbReference type="EMBL" id="AP023368">
    <property type="protein sequence ID" value="BCJ99604.1"/>
    <property type="molecule type" value="Genomic_DNA"/>
</dbReference>
<reference evidence="1 2" key="2">
    <citation type="submission" date="2020-08" db="EMBL/GenBank/DDBJ databases">
        <authorList>
            <person name="Ueki A."/>
            <person name="Tonouchi A."/>
        </authorList>
    </citation>
    <scope>NUCLEOTIDE SEQUENCE [LARGE SCALE GENOMIC DNA]</scope>
    <source>
        <strain evidence="1 2">CTTW</strain>
    </source>
</reference>
<gene>
    <name evidence="1" type="ORF">bsdcttw_26450</name>
</gene>
<evidence type="ECO:0000313" key="2">
    <source>
        <dbReference type="Proteomes" id="UP000515703"/>
    </source>
</evidence>
<organism evidence="1 2">
    <name type="scientific">Anaerocolumna chitinilytica</name>
    <dbReference type="NCBI Taxonomy" id="1727145"/>
    <lineage>
        <taxon>Bacteria</taxon>
        <taxon>Bacillati</taxon>
        <taxon>Bacillota</taxon>
        <taxon>Clostridia</taxon>
        <taxon>Lachnospirales</taxon>
        <taxon>Lachnospiraceae</taxon>
        <taxon>Anaerocolumna</taxon>
    </lineage>
</organism>
<protein>
    <submittedName>
        <fullName evidence="1">Uncharacterized protein</fullName>
    </submittedName>
</protein>
<sequence>MDFQISILVNLLLLNFSDEYVYLRYLNYNWKIPQIGPRPPYYTNPRYKLNYPII</sequence>
<dbReference type="KEGG" id="acht:bsdcttw_26450"/>
<dbReference type="AlphaFoldDB" id="A0A7I8DQL2"/>
<keyword evidence="2" id="KW-1185">Reference proteome</keyword>